<dbReference type="EMBL" id="JARKIF010000002">
    <property type="protein sequence ID" value="KAJ7646534.1"/>
    <property type="molecule type" value="Genomic_DNA"/>
</dbReference>
<keyword evidence="2" id="KW-1185">Reference proteome</keyword>
<dbReference type="Gene3D" id="3.80.10.10">
    <property type="entry name" value="Ribonuclease Inhibitor"/>
    <property type="match status" value="1"/>
</dbReference>
<sequence length="344" mass="38405">MRRLPNELLADIFTMVNLRRGLPEWTEPWSKPPWTLTCICRRWAAVTMGTPSLWSGLFLNLDLIGVGRGAVKMTELFHQRSGSMPLTVKIVGDWDRETNDVLDVALAHCERWRYVDLNSPRGSPILFQIAGIRGRLPNLTTLKIFAELDNDAGSSTELRDVFAVAPNLTAVHTCVENVEFSLAQAPFDFPWCQLTTLSISFTRSEEALPIIPQLSSIVHLRVQFTDADPFPAQSPITLPHLRALEIKMQDSFDPLVSLSLLRCSTAPLVEHLGIQNEAHKDTILSFIARSGCKLKSFHFLHDTGEMSPRDFLSLVHAMPCLRDPKFGDVEETSGPPPNSPVSIT</sequence>
<organism evidence="1 2">
    <name type="scientific">Roridomyces roridus</name>
    <dbReference type="NCBI Taxonomy" id="1738132"/>
    <lineage>
        <taxon>Eukaryota</taxon>
        <taxon>Fungi</taxon>
        <taxon>Dikarya</taxon>
        <taxon>Basidiomycota</taxon>
        <taxon>Agaricomycotina</taxon>
        <taxon>Agaricomycetes</taxon>
        <taxon>Agaricomycetidae</taxon>
        <taxon>Agaricales</taxon>
        <taxon>Marasmiineae</taxon>
        <taxon>Mycenaceae</taxon>
        <taxon>Roridomyces</taxon>
    </lineage>
</organism>
<proteinExistence type="predicted"/>
<reference evidence="1" key="1">
    <citation type="submission" date="2023-03" db="EMBL/GenBank/DDBJ databases">
        <title>Massive genome expansion in bonnet fungi (Mycena s.s.) driven by repeated elements and novel gene families across ecological guilds.</title>
        <authorList>
            <consortium name="Lawrence Berkeley National Laboratory"/>
            <person name="Harder C.B."/>
            <person name="Miyauchi S."/>
            <person name="Viragh M."/>
            <person name="Kuo A."/>
            <person name="Thoen E."/>
            <person name="Andreopoulos B."/>
            <person name="Lu D."/>
            <person name="Skrede I."/>
            <person name="Drula E."/>
            <person name="Henrissat B."/>
            <person name="Morin E."/>
            <person name="Kohler A."/>
            <person name="Barry K."/>
            <person name="LaButti K."/>
            <person name="Morin E."/>
            <person name="Salamov A."/>
            <person name="Lipzen A."/>
            <person name="Mereny Z."/>
            <person name="Hegedus B."/>
            <person name="Baldrian P."/>
            <person name="Stursova M."/>
            <person name="Weitz H."/>
            <person name="Taylor A."/>
            <person name="Grigoriev I.V."/>
            <person name="Nagy L.G."/>
            <person name="Martin F."/>
            <person name="Kauserud H."/>
        </authorList>
    </citation>
    <scope>NUCLEOTIDE SEQUENCE</scope>
    <source>
        <strain evidence="1">9284</strain>
    </source>
</reference>
<comment type="caution">
    <text evidence="1">The sequence shown here is derived from an EMBL/GenBank/DDBJ whole genome shotgun (WGS) entry which is preliminary data.</text>
</comment>
<protein>
    <recommendedName>
        <fullName evidence="3">F-box domain-containing protein</fullName>
    </recommendedName>
</protein>
<dbReference type="InterPro" id="IPR032675">
    <property type="entry name" value="LRR_dom_sf"/>
</dbReference>
<evidence type="ECO:0000313" key="1">
    <source>
        <dbReference type="EMBL" id="KAJ7646534.1"/>
    </source>
</evidence>
<evidence type="ECO:0008006" key="3">
    <source>
        <dbReference type="Google" id="ProtNLM"/>
    </source>
</evidence>
<dbReference type="Proteomes" id="UP001221142">
    <property type="component" value="Unassembled WGS sequence"/>
</dbReference>
<evidence type="ECO:0000313" key="2">
    <source>
        <dbReference type="Proteomes" id="UP001221142"/>
    </source>
</evidence>
<gene>
    <name evidence="1" type="ORF">FB45DRAFT_177490</name>
</gene>
<dbReference type="AlphaFoldDB" id="A0AAD7FW27"/>
<dbReference type="SUPFAM" id="SSF52047">
    <property type="entry name" value="RNI-like"/>
    <property type="match status" value="1"/>
</dbReference>
<accession>A0AAD7FW27</accession>
<name>A0AAD7FW27_9AGAR</name>